<sequence>MSSKHTIRAVKALKVYCPVDRPTMDLLMRGQLPADDQSSALATILDLVRADNPLGDFGAYKSVVELATGLETFVPGHDAHPTLGQAGATEVSLTAILTIYIPADAPEDSVERVIDKIVAAHPWEVPVIEISETALVTRI</sequence>
<keyword evidence="2" id="KW-1185">Reference proteome</keyword>
<dbReference type="AlphaFoldDB" id="A0A6I4T0Y1"/>
<gene>
    <name evidence="1" type="ORF">GRI91_03445</name>
</gene>
<dbReference type="InterPro" id="IPR015867">
    <property type="entry name" value="N-reg_PII/ATP_PRibTrfase_C"/>
</dbReference>
<dbReference type="OrthoDB" id="4941745at2"/>
<organism evidence="1 2">
    <name type="scientific">Altericroceibacterium endophyticum</name>
    <dbReference type="NCBI Taxonomy" id="1808508"/>
    <lineage>
        <taxon>Bacteria</taxon>
        <taxon>Pseudomonadati</taxon>
        <taxon>Pseudomonadota</taxon>
        <taxon>Alphaproteobacteria</taxon>
        <taxon>Sphingomonadales</taxon>
        <taxon>Erythrobacteraceae</taxon>
        <taxon>Altericroceibacterium</taxon>
    </lineage>
</organism>
<dbReference type="Gene3D" id="3.30.70.120">
    <property type="match status" value="1"/>
</dbReference>
<comment type="caution">
    <text evidence="1">The sequence shown here is derived from an EMBL/GenBank/DDBJ whole genome shotgun (WGS) entry which is preliminary data.</text>
</comment>
<evidence type="ECO:0000313" key="2">
    <source>
        <dbReference type="Proteomes" id="UP000438476"/>
    </source>
</evidence>
<dbReference type="EMBL" id="WTYT01000001">
    <property type="protein sequence ID" value="MXO64804.1"/>
    <property type="molecule type" value="Genomic_DNA"/>
</dbReference>
<name>A0A6I4T0Y1_9SPHN</name>
<dbReference type="RefSeq" id="WP_160735190.1">
    <property type="nucleotide sequence ID" value="NZ_WTYT01000001.1"/>
</dbReference>
<reference evidence="1 2" key="1">
    <citation type="submission" date="2019-12" db="EMBL/GenBank/DDBJ databases">
        <title>Genomic-based taxomic classification of the family Erythrobacteraceae.</title>
        <authorList>
            <person name="Xu L."/>
        </authorList>
    </citation>
    <scope>NUCLEOTIDE SEQUENCE [LARGE SCALE GENOMIC DNA]</scope>
    <source>
        <strain evidence="1 2">LMG 29518</strain>
    </source>
</reference>
<accession>A0A6I4T0Y1</accession>
<proteinExistence type="predicted"/>
<evidence type="ECO:0000313" key="1">
    <source>
        <dbReference type="EMBL" id="MXO64804.1"/>
    </source>
</evidence>
<protein>
    <submittedName>
        <fullName evidence="1">Uncharacterized protein</fullName>
    </submittedName>
</protein>
<dbReference type="Proteomes" id="UP000438476">
    <property type="component" value="Unassembled WGS sequence"/>
</dbReference>